<organism evidence="1 2">
    <name type="scientific">Hominenteromicrobium mulieris</name>
    <dbReference type="NCBI Taxonomy" id="2885357"/>
    <lineage>
        <taxon>Bacteria</taxon>
        <taxon>Bacillati</taxon>
        <taxon>Bacillota</taxon>
        <taxon>Clostridia</taxon>
        <taxon>Eubacteriales</taxon>
        <taxon>Oscillospiraceae</taxon>
        <taxon>Hominenteromicrobium</taxon>
    </lineage>
</organism>
<gene>
    <name evidence="1" type="ORF">LKD31_12295</name>
</gene>
<accession>A0AAE3AN27</accession>
<dbReference type="Proteomes" id="UP001199424">
    <property type="component" value="Unassembled WGS sequence"/>
</dbReference>
<evidence type="ECO:0000313" key="2">
    <source>
        <dbReference type="Proteomes" id="UP001199424"/>
    </source>
</evidence>
<comment type="caution">
    <text evidence="1">The sequence shown here is derived from an EMBL/GenBank/DDBJ whole genome shotgun (WGS) entry which is preliminary data.</text>
</comment>
<sequence>MAKQKKTGFGTYITTLVVDSDLTTTEARLFAFMQLHVDYRTGVFDLKRKTTCAKLDINLTTYTRALRILIEKELVSVKHRTRGGQQITSHIQPRMEGFKLRFPRYLISELRDTAFLVYVELLNRCGKESWSLSRRVLAKKFHCSALTISRAIRQLKERNLIDAVPDYDRQGINRFRALSLHERVARLKRQQSRTMLFFYQMHKLVLERKRQRTAALKRRYAYSLFAAPLSSMHLLFPIPRCFISKERKNKSLPLAKSNSLMGLLRRKVMDRARSPMVEFSG</sequence>
<evidence type="ECO:0000313" key="1">
    <source>
        <dbReference type="EMBL" id="MCC2137785.1"/>
    </source>
</evidence>
<dbReference type="RefSeq" id="WP_308449931.1">
    <property type="nucleotide sequence ID" value="NZ_JAJEQC010000015.1"/>
</dbReference>
<dbReference type="AlphaFoldDB" id="A0AAE3AN27"/>
<keyword evidence="2" id="KW-1185">Reference proteome</keyword>
<dbReference type="EMBL" id="JAJEQC010000015">
    <property type="protein sequence ID" value="MCC2137785.1"/>
    <property type="molecule type" value="Genomic_DNA"/>
</dbReference>
<name>A0AAE3AN27_9FIRM</name>
<evidence type="ECO:0008006" key="3">
    <source>
        <dbReference type="Google" id="ProtNLM"/>
    </source>
</evidence>
<protein>
    <recommendedName>
        <fullName evidence="3">Helix-turn-helix domain-containing protein</fullName>
    </recommendedName>
</protein>
<reference evidence="1" key="1">
    <citation type="submission" date="2021-10" db="EMBL/GenBank/DDBJ databases">
        <title>Anaerobic single-cell dispensing facilitates the cultivation of human gut bacteria.</title>
        <authorList>
            <person name="Afrizal A."/>
        </authorList>
    </citation>
    <scope>NUCLEOTIDE SEQUENCE</scope>
    <source>
        <strain evidence="1">CLA-AA-H250</strain>
    </source>
</reference>
<proteinExistence type="predicted"/>